<evidence type="ECO:0000313" key="2">
    <source>
        <dbReference type="Proteomes" id="UP001235269"/>
    </source>
</evidence>
<evidence type="ECO:0000313" key="1">
    <source>
        <dbReference type="EMBL" id="MDQ0454068.1"/>
    </source>
</evidence>
<proteinExistence type="predicted"/>
<comment type="caution">
    <text evidence="1">The sequence shown here is derived from an EMBL/GenBank/DDBJ whole genome shotgun (WGS) entry which is preliminary data.</text>
</comment>
<keyword evidence="2" id="KW-1185">Reference proteome</keyword>
<accession>A0ABU0I774</accession>
<sequence length="195" mass="21159">MLDKASGPCLALVRGHSIPSRSTEHPSLLSFDPRSLCPRLCEGKPGFHFYRKCSSGAHLIFALQGGANGSRYPEPYHFSAKKSEIPSFFLFVIIEDQGRAMIAYRVKQCCFNLASTHALKMSACAQAMSRICLIPQDGSPSEPLNKPSATLQEILKYPIFLGVSISTFFGTFGTVLLSRFSGFVIGDSKGGDSLA</sequence>
<dbReference type="EMBL" id="JAUSWH010000001">
    <property type="protein sequence ID" value="MDQ0454068.1"/>
    <property type="molecule type" value="Genomic_DNA"/>
</dbReference>
<gene>
    <name evidence="1" type="ORF">QO005_000383</name>
</gene>
<dbReference type="Proteomes" id="UP001235269">
    <property type="component" value="Unassembled WGS sequence"/>
</dbReference>
<protein>
    <submittedName>
        <fullName evidence="1">Uncharacterized protein</fullName>
    </submittedName>
</protein>
<name>A0ABU0I774_9HYPH</name>
<reference evidence="1 2" key="1">
    <citation type="submission" date="2023-07" db="EMBL/GenBank/DDBJ databases">
        <title>Genomic Encyclopedia of Type Strains, Phase IV (KMG-IV): sequencing the most valuable type-strain genomes for metagenomic binning, comparative biology and taxonomic classification.</title>
        <authorList>
            <person name="Goeker M."/>
        </authorList>
    </citation>
    <scope>NUCLEOTIDE SEQUENCE [LARGE SCALE GENOMIC DNA]</scope>
    <source>
        <strain evidence="1 2">DSM 100301</strain>
    </source>
</reference>
<organism evidence="1 2">
    <name type="scientific">Rhizobium paknamense</name>
    <dbReference type="NCBI Taxonomy" id="1206817"/>
    <lineage>
        <taxon>Bacteria</taxon>
        <taxon>Pseudomonadati</taxon>
        <taxon>Pseudomonadota</taxon>
        <taxon>Alphaproteobacteria</taxon>
        <taxon>Hyphomicrobiales</taxon>
        <taxon>Rhizobiaceae</taxon>
        <taxon>Rhizobium/Agrobacterium group</taxon>
        <taxon>Rhizobium</taxon>
    </lineage>
</organism>